<dbReference type="OrthoDB" id="411823at2759"/>
<proteinExistence type="predicted"/>
<sequence>MVLTKKLKLNVPTVHMGNTIIALMDEIRLLGLTIDKRLTFIPHVANACKRAANIYKGIKRHKRQARATKATWGLSPERIRMICVAVIELIVMYASCDWVSAASKLGIGKILDALERSVALKACRAYRTVSLHSELILWSCSF</sequence>
<dbReference type="EMBL" id="BGZK01000641">
    <property type="protein sequence ID" value="GBP54225.1"/>
    <property type="molecule type" value="Genomic_DNA"/>
</dbReference>
<accession>A0A4C1WVY3</accession>
<protein>
    <submittedName>
        <fullName evidence="1">115 kDa protein in type-1 retrotransposable element R1DM</fullName>
    </submittedName>
</protein>
<comment type="caution">
    <text evidence="1">The sequence shown here is derived from an EMBL/GenBank/DDBJ whole genome shotgun (WGS) entry which is preliminary data.</text>
</comment>
<name>A0A4C1WVY3_EUMVA</name>
<organism evidence="1 2">
    <name type="scientific">Eumeta variegata</name>
    <name type="common">Bagworm moth</name>
    <name type="synonym">Eumeta japonica</name>
    <dbReference type="NCBI Taxonomy" id="151549"/>
    <lineage>
        <taxon>Eukaryota</taxon>
        <taxon>Metazoa</taxon>
        <taxon>Ecdysozoa</taxon>
        <taxon>Arthropoda</taxon>
        <taxon>Hexapoda</taxon>
        <taxon>Insecta</taxon>
        <taxon>Pterygota</taxon>
        <taxon>Neoptera</taxon>
        <taxon>Endopterygota</taxon>
        <taxon>Lepidoptera</taxon>
        <taxon>Glossata</taxon>
        <taxon>Ditrysia</taxon>
        <taxon>Tineoidea</taxon>
        <taxon>Psychidae</taxon>
        <taxon>Oiketicinae</taxon>
        <taxon>Eumeta</taxon>
    </lineage>
</organism>
<dbReference type="AlphaFoldDB" id="A0A4C1WVY3"/>
<evidence type="ECO:0000313" key="1">
    <source>
        <dbReference type="EMBL" id="GBP54225.1"/>
    </source>
</evidence>
<gene>
    <name evidence="1" type="ORF">EVAR_43250_1</name>
</gene>
<dbReference type="Proteomes" id="UP000299102">
    <property type="component" value="Unassembled WGS sequence"/>
</dbReference>
<reference evidence="1 2" key="1">
    <citation type="journal article" date="2019" name="Commun. Biol.">
        <title>The bagworm genome reveals a unique fibroin gene that provides high tensile strength.</title>
        <authorList>
            <person name="Kono N."/>
            <person name="Nakamura H."/>
            <person name="Ohtoshi R."/>
            <person name="Tomita M."/>
            <person name="Numata K."/>
            <person name="Arakawa K."/>
        </authorList>
    </citation>
    <scope>NUCLEOTIDE SEQUENCE [LARGE SCALE GENOMIC DNA]</scope>
</reference>
<keyword evidence="2" id="KW-1185">Reference proteome</keyword>
<evidence type="ECO:0000313" key="2">
    <source>
        <dbReference type="Proteomes" id="UP000299102"/>
    </source>
</evidence>